<dbReference type="Pfam" id="PF10324">
    <property type="entry name" value="7TM_GPCR_Srw"/>
    <property type="match status" value="1"/>
</dbReference>
<gene>
    <name evidence="7" type="ORF">CUNI_LOCUS4931</name>
</gene>
<evidence type="ECO:0000256" key="5">
    <source>
        <dbReference type="SAM" id="Phobius"/>
    </source>
</evidence>
<dbReference type="SUPFAM" id="SSF81321">
    <property type="entry name" value="Family A G protein-coupled receptor-like"/>
    <property type="match status" value="1"/>
</dbReference>
<feature type="domain" description="G-protein coupled receptors family 1 profile" evidence="6">
    <location>
        <begin position="107"/>
        <end position="391"/>
    </location>
</feature>
<dbReference type="PANTHER" id="PTHR47023">
    <property type="entry name" value="SEX PEPTIDE RECEPTOR"/>
    <property type="match status" value="1"/>
</dbReference>
<dbReference type="AlphaFoldDB" id="A0A8S3YRA5"/>
<accession>A0A8S3YRA5</accession>
<feature type="transmembrane region" description="Helical" evidence="5">
    <location>
        <begin position="170"/>
        <end position="191"/>
    </location>
</feature>
<protein>
    <recommendedName>
        <fullName evidence="6">G-protein coupled receptors family 1 profile domain-containing protein</fullName>
    </recommendedName>
</protein>
<dbReference type="InterPro" id="IPR000276">
    <property type="entry name" value="GPCR_Rhodpsn"/>
</dbReference>
<feature type="transmembrane region" description="Helical" evidence="5">
    <location>
        <begin position="128"/>
        <end position="150"/>
    </location>
</feature>
<dbReference type="InterPro" id="IPR053071">
    <property type="entry name" value="GPCR1-related_rcpt"/>
</dbReference>
<evidence type="ECO:0000259" key="6">
    <source>
        <dbReference type="PROSITE" id="PS50262"/>
    </source>
</evidence>
<evidence type="ECO:0000313" key="8">
    <source>
        <dbReference type="Proteomes" id="UP000678393"/>
    </source>
</evidence>
<organism evidence="7 8">
    <name type="scientific">Candidula unifasciata</name>
    <dbReference type="NCBI Taxonomy" id="100452"/>
    <lineage>
        <taxon>Eukaryota</taxon>
        <taxon>Metazoa</taxon>
        <taxon>Spiralia</taxon>
        <taxon>Lophotrochozoa</taxon>
        <taxon>Mollusca</taxon>
        <taxon>Gastropoda</taxon>
        <taxon>Heterobranchia</taxon>
        <taxon>Euthyneura</taxon>
        <taxon>Panpulmonata</taxon>
        <taxon>Eupulmonata</taxon>
        <taxon>Stylommatophora</taxon>
        <taxon>Helicina</taxon>
        <taxon>Helicoidea</taxon>
        <taxon>Geomitridae</taxon>
        <taxon>Candidula</taxon>
    </lineage>
</organism>
<dbReference type="OrthoDB" id="5962323at2759"/>
<dbReference type="InterPro" id="IPR019427">
    <property type="entry name" value="7TM_GPCR_serpentine_rcpt_Srw"/>
</dbReference>
<name>A0A8S3YRA5_9EUPU</name>
<proteinExistence type="predicted"/>
<dbReference type="GO" id="GO:0008528">
    <property type="term" value="F:G protein-coupled peptide receptor activity"/>
    <property type="evidence" value="ECO:0007669"/>
    <property type="project" value="InterPro"/>
</dbReference>
<dbReference type="PRINTS" id="PR00237">
    <property type="entry name" value="GPCRRHODOPSN"/>
</dbReference>
<evidence type="ECO:0000256" key="4">
    <source>
        <dbReference type="ARBA" id="ARBA00023136"/>
    </source>
</evidence>
<feature type="transmembrane region" description="Helical" evidence="5">
    <location>
        <begin position="330"/>
        <end position="354"/>
    </location>
</feature>
<keyword evidence="4 5" id="KW-0472">Membrane</keyword>
<evidence type="ECO:0000256" key="2">
    <source>
        <dbReference type="ARBA" id="ARBA00022692"/>
    </source>
</evidence>
<dbReference type="PROSITE" id="PS50262">
    <property type="entry name" value="G_PROTEIN_RECEP_F1_2"/>
    <property type="match status" value="1"/>
</dbReference>
<dbReference type="CDD" id="cd14978">
    <property type="entry name" value="7tmA_FMRFamide_R-like"/>
    <property type="match status" value="1"/>
</dbReference>
<evidence type="ECO:0000256" key="1">
    <source>
        <dbReference type="ARBA" id="ARBA00004370"/>
    </source>
</evidence>
<evidence type="ECO:0000256" key="3">
    <source>
        <dbReference type="ARBA" id="ARBA00022989"/>
    </source>
</evidence>
<dbReference type="EMBL" id="CAJHNH020000694">
    <property type="protein sequence ID" value="CAG5119373.1"/>
    <property type="molecule type" value="Genomic_DNA"/>
</dbReference>
<keyword evidence="2 5" id="KW-0812">Transmembrane</keyword>
<dbReference type="Proteomes" id="UP000678393">
    <property type="component" value="Unassembled WGS sequence"/>
</dbReference>
<feature type="transmembrane region" description="Helical" evidence="5">
    <location>
        <begin position="212"/>
        <end position="237"/>
    </location>
</feature>
<dbReference type="Gene3D" id="1.20.1070.10">
    <property type="entry name" value="Rhodopsin 7-helix transmembrane proteins"/>
    <property type="match status" value="1"/>
</dbReference>
<dbReference type="PANTHER" id="PTHR47023:SF1">
    <property type="entry name" value="SEX PEPTIDE RECEPTOR"/>
    <property type="match status" value="1"/>
</dbReference>
<comment type="subcellular location">
    <subcellularLocation>
        <location evidence="1">Membrane</location>
    </subcellularLocation>
</comment>
<evidence type="ECO:0000313" key="7">
    <source>
        <dbReference type="EMBL" id="CAG5119373.1"/>
    </source>
</evidence>
<keyword evidence="8" id="KW-1185">Reference proteome</keyword>
<reference evidence="7" key="1">
    <citation type="submission" date="2021-04" db="EMBL/GenBank/DDBJ databases">
        <authorList>
            <consortium name="Molecular Ecology Group"/>
        </authorList>
    </citation>
    <scope>NUCLEOTIDE SEQUENCE</scope>
</reference>
<comment type="caution">
    <text evidence="7">The sequence shown here is derived from an EMBL/GenBank/DDBJ whole genome shotgun (WGS) entry which is preliminary data.</text>
</comment>
<feature type="transmembrane region" description="Helical" evidence="5">
    <location>
        <begin position="272"/>
        <end position="297"/>
    </location>
</feature>
<sequence>MLDHCDRVCAHTCYAEVVEANWTQGIIQCLLVMCNIRYHPNSSTSELLEEIRLAFSPDNDSTVPSTDYFPPCSTDKAMRLERDQPPLYSIPLQGYLSPVLVFLTIINNTLVCIVLLKPHMRSPTNAILIAMALSDMFTGLFPVPVFLYFYATERYREWVPYDWCFAVEIFRVYIPTIFHTTSIWLTMALAFQRYIYVCHSFKARTWCTIKNVIIGAITILALATLSQFTCFFEFYFVETYRPSILVPNKTVSACVKEMRPWVSSNVNLYYNIYFGVRVVFIHLIPCVSLVVMNALLIHAMKKAQQRRMQLLRQNKKSESRKLKESNCTTLMLVAVVGLFLLVEFPLGLVMVFLILDKSFQIVIIEEATVEVASLFANFFILLSYPLNFFIYCGMSKQFRETFKRLFTGAAMPPEKEYSQYMTLPTENGKSTGVTHDETAL</sequence>
<keyword evidence="3 5" id="KW-1133">Transmembrane helix</keyword>
<feature type="transmembrane region" description="Helical" evidence="5">
    <location>
        <begin position="95"/>
        <end position="116"/>
    </location>
</feature>
<feature type="transmembrane region" description="Helical" evidence="5">
    <location>
        <begin position="374"/>
        <end position="394"/>
    </location>
</feature>
<dbReference type="InterPro" id="IPR017452">
    <property type="entry name" value="GPCR_Rhodpsn_7TM"/>
</dbReference>
<dbReference type="GO" id="GO:0016020">
    <property type="term" value="C:membrane"/>
    <property type="evidence" value="ECO:0007669"/>
    <property type="project" value="UniProtKB-SubCell"/>
</dbReference>